<dbReference type="Pfam" id="PF00293">
    <property type="entry name" value="NUDIX"/>
    <property type="match status" value="1"/>
</dbReference>
<sequence length="282" mass="30566">MADRVADFFLRHITSSRTATLPGGRLPFRVGALAVGWLKPDFAQIFAQTAGLTPDEGGGITLPDARVAELPALAQAIGESGRYRLRGEMFDVRAGEEGPAITMLDRGAVPSFGIVSHGVHCNGLVERPDGLHIWVARRSATKLLDPGKLDHIVAGGISAGMGADDTMIKEAGEEAGIPPSLAAQAQRVGRLRYDMERGEGLRRDLLYCYDLVLPADFTPMPSDGEVEAFELWPIERAVKTVRDTDHFKFNVNLVLIDLFLRRSLIAPAEAAHTLRHALDQPA</sequence>
<name>A0A963YR08_9PROT</name>
<dbReference type="AlphaFoldDB" id="A0A963YR08"/>
<comment type="caution">
    <text evidence="2">The sequence shown here is derived from an EMBL/GenBank/DDBJ whole genome shotgun (WGS) entry which is preliminary data.</text>
</comment>
<dbReference type="EMBL" id="JAESVB010000003">
    <property type="protein sequence ID" value="MCB8875546.1"/>
    <property type="molecule type" value="Genomic_DNA"/>
</dbReference>
<dbReference type="RefSeq" id="WP_227321187.1">
    <property type="nucleotide sequence ID" value="NZ_JAESVB010000003.1"/>
</dbReference>
<protein>
    <submittedName>
        <fullName evidence="2">NUDIX domain-containing protein</fullName>
    </submittedName>
</protein>
<dbReference type="PANTHER" id="PTHR13622:SF8">
    <property type="entry name" value="THIAMIN PYROPHOSPHOKINASE 1"/>
    <property type="match status" value="1"/>
</dbReference>
<dbReference type="Proteomes" id="UP000708298">
    <property type="component" value="Unassembled WGS sequence"/>
</dbReference>
<dbReference type="InterPro" id="IPR000086">
    <property type="entry name" value="NUDIX_hydrolase_dom"/>
</dbReference>
<reference evidence="2" key="1">
    <citation type="journal article" date="2021" name="Microorganisms">
        <title>Acidisoma silvae sp. nov. and Acidisomacellulosilytica sp. nov., Two Acidophilic Bacteria Isolated from Decaying Wood, Hydrolyzing Cellulose and Producing Poly-3-hydroxybutyrate.</title>
        <authorList>
            <person name="Mieszkin S."/>
            <person name="Pouder E."/>
            <person name="Uroz S."/>
            <person name="Simon-Colin C."/>
            <person name="Alain K."/>
        </authorList>
    </citation>
    <scope>NUCLEOTIDE SEQUENCE</scope>
    <source>
        <strain evidence="2">HW T2.11</strain>
    </source>
</reference>
<dbReference type="Gene3D" id="3.90.79.10">
    <property type="entry name" value="Nucleoside Triphosphate Pyrophosphohydrolase"/>
    <property type="match status" value="1"/>
</dbReference>
<evidence type="ECO:0000313" key="2">
    <source>
        <dbReference type="EMBL" id="MCB8875546.1"/>
    </source>
</evidence>
<keyword evidence="3" id="KW-1185">Reference proteome</keyword>
<feature type="domain" description="Nudix hydrolase" evidence="1">
    <location>
        <begin position="116"/>
        <end position="257"/>
    </location>
</feature>
<organism evidence="2 3">
    <name type="scientific">Acidisoma silvae</name>
    <dbReference type="NCBI Taxonomy" id="2802396"/>
    <lineage>
        <taxon>Bacteria</taxon>
        <taxon>Pseudomonadati</taxon>
        <taxon>Pseudomonadota</taxon>
        <taxon>Alphaproteobacteria</taxon>
        <taxon>Acetobacterales</taxon>
        <taxon>Acidocellaceae</taxon>
        <taxon>Acidisoma</taxon>
    </lineage>
</organism>
<dbReference type="GO" id="GO:0044715">
    <property type="term" value="F:8-oxo-dGDP phosphatase activity"/>
    <property type="evidence" value="ECO:0007669"/>
    <property type="project" value="TreeGrafter"/>
</dbReference>
<reference evidence="2" key="2">
    <citation type="submission" date="2021-01" db="EMBL/GenBank/DDBJ databases">
        <authorList>
            <person name="Mieszkin S."/>
            <person name="Pouder E."/>
            <person name="Alain K."/>
        </authorList>
    </citation>
    <scope>NUCLEOTIDE SEQUENCE</scope>
    <source>
        <strain evidence="2">HW T2.11</strain>
    </source>
</reference>
<proteinExistence type="predicted"/>
<accession>A0A963YR08</accession>
<dbReference type="SUPFAM" id="SSF55811">
    <property type="entry name" value="Nudix"/>
    <property type="match status" value="1"/>
</dbReference>
<dbReference type="InterPro" id="IPR015797">
    <property type="entry name" value="NUDIX_hydrolase-like_dom_sf"/>
</dbReference>
<dbReference type="FunFam" id="3.90.79.10:FF:000019">
    <property type="entry name" value="Thiamin pyrophosphokinase, putative"/>
    <property type="match status" value="1"/>
</dbReference>
<dbReference type="PANTHER" id="PTHR13622">
    <property type="entry name" value="THIAMIN PYROPHOSPHOKINASE"/>
    <property type="match status" value="1"/>
</dbReference>
<dbReference type="PROSITE" id="PS51462">
    <property type="entry name" value="NUDIX"/>
    <property type="match status" value="1"/>
</dbReference>
<dbReference type="CDD" id="cd03676">
    <property type="entry name" value="NUDIX_Tnr3_like"/>
    <property type="match status" value="1"/>
</dbReference>
<evidence type="ECO:0000259" key="1">
    <source>
        <dbReference type="PROSITE" id="PS51462"/>
    </source>
</evidence>
<gene>
    <name evidence="2" type="ORF">ASILVAE211_10165</name>
</gene>
<evidence type="ECO:0000313" key="3">
    <source>
        <dbReference type="Proteomes" id="UP000708298"/>
    </source>
</evidence>